<keyword evidence="2" id="KW-0238">DNA-binding</keyword>
<dbReference type="AlphaFoldDB" id="A0A8T3YK23"/>
<protein>
    <submittedName>
        <fullName evidence="2">AbrB/MazE/SpoVT family DNA-binding domain-containing protein</fullName>
    </submittedName>
</protein>
<dbReference type="InterPro" id="IPR037914">
    <property type="entry name" value="SpoVT-AbrB_sf"/>
</dbReference>
<name>A0A8T3YK23_9ARCH</name>
<dbReference type="SMART" id="SM00966">
    <property type="entry name" value="SpoVT_AbrB"/>
    <property type="match status" value="1"/>
</dbReference>
<comment type="caution">
    <text evidence="2">The sequence shown here is derived from an EMBL/GenBank/DDBJ whole genome shotgun (WGS) entry which is preliminary data.</text>
</comment>
<dbReference type="EMBL" id="JACQPB010000010">
    <property type="protein sequence ID" value="MBI4210030.1"/>
    <property type="molecule type" value="Genomic_DNA"/>
</dbReference>
<reference evidence="2" key="1">
    <citation type="submission" date="2020-07" db="EMBL/GenBank/DDBJ databases">
        <title>Huge and variable diversity of episymbiotic CPR bacteria and DPANN archaea in groundwater ecosystems.</title>
        <authorList>
            <person name="He C.Y."/>
            <person name="Keren R."/>
            <person name="Whittaker M."/>
            <person name="Farag I.F."/>
            <person name="Doudna J."/>
            <person name="Cate J.H.D."/>
            <person name="Banfield J.F."/>
        </authorList>
    </citation>
    <scope>NUCLEOTIDE SEQUENCE</scope>
    <source>
        <strain evidence="2">NC_groundwater_1296_Ag_S-0.2um_52_80</strain>
    </source>
</reference>
<evidence type="ECO:0000259" key="1">
    <source>
        <dbReference type="PROSITE" id="PS51740"/>
    </source>
</evidence>
<dbReference type="SUPFAM" id="SSF89447">
    <property type="entry name" value="AbrB/MazE/MraZ-like"/>
    <property type="match status" value="1"/>
</dbReference>
<evidence type="ECO:0000313" key="3">
    <source>
        <dbReference type="Proteomes" id="UP000732298"/>
    </source>
</evidence>
<feature type="domain" description="SpoVT-AbrB" evidence="1">
    <location>
        <begin position="7"/>
        <end position="52"/>
    </location>
</feature>
<dbReference type="Pfam" id="PF04014">
    <property type="entry name" value="MazE_antitoxin"/>
    <property type="match status" value="1"/>
</dbReference>
<dbReference type="PROSITE" id="PS51740">
    <property type="entry name" value="SPOVT_ABRB"/>
    <property type="match status" value="1"/>
</dbReference>
<sequence>MGYTMVEFKAKVGPKGQVVIPKPLRDEYGIEPKGIVVFREGKDGITVSTPKTGAVEAFREIAFSGKARRKYDHNMDYFGEAVMERMKKAGLK</sequence>
<dbReference type="InterPro" id="IPR007159">
    <property type="entry name" value="SpoVT-AbrB_dom"/>
</dbReference>
<organism evidence="2 3">
    <name type="scientific">Candidatus Iainarchaeum sp</name>
    <dbReference type="NCBI Taxonomy" id="3101447"/>
    <lineage>
        <taxon>Archaea</taxon>
        <taxon>Candidatus Iainarchaeota</taxon>
        <taxon>Candidatus Iainarchaeia</taxon>
        <taxon>Candidatus Iainarchaeales</taxon>
        <taxon>Candidatus Iainarchaeaceae</taxon>
        <taxon>Candidatus Iainarchaeum</taxon>
    </lineage>
</organism>
<dbReference type="Proteomes" id="UP000732298">
    <property type="component" value="Unassembled WGS sequence"/>
</dbReference>
<accession>A0A8T3YK23</accession>
<dbReference type="Gene3D" id="2.10.260.10">
    <property type="match status" value="1"/>
</dbReference>
<dbReference type="GO" id="GO:0003677">
    <property type="term" value="F:DNA binding"/>
    <property type="evidence" value="ECO:0007669"/>
    <property type="project" value="UniProtKB-KW"/>
</dbReference>
<evidence type="ECO:0000313" key="2">
    <source>
        <dbReference type="EMBL" id="MBI4210030.1"/>
    </source>
</evidence>
<dbReference type="NCBIfam" id="TIGR01439">
    <property type="entry name" value="lp_hng_hel_AbrB"/>
    <property type="match status" value="1"/>
</dbReference>
<proteinExistence type="predicted"/>
<gene>
    <name evidence="2" type="ORF">HY544_00795</name>
</gene>